<dbReference type="PANTHER" id="PTHR39426">
    <property type="entry name" value="HOMOLOGY TO DEATH-ON-CURING PROTEIN OF PHAGE P1"/>
    <property type="match status" value="1"/>
</dbReference>
<dbReference type="GO" id="GO:0016301">
    <property type="term" value="F:kinase activity"/>
    <property type="evidence" value="ECO:0007669"/>
    <property type="project" value="InterPro"/>
</dbReference>
<gene>
    <name evidence="2" type="ORF">P1A27_13880</name>
</gene>
<dbReference type="Proteomes" id="UP001174037">
    <property type="component" value="Unassembled WGS sequence"/>
</dbReference>
<protein>
    <submittedName>
        <fullName evidence="2">Type II toxin-antitoxin system death-on-curing family toxin</fullName>
    </submittedName>
</protein>
<dbReference type="InterPro" id="IPR053737">
    <property type="entry name" value="Type_II_TA_Toxin"/>
</dbReference>
<dbReference type="AlphaFoldDB" id="A0AAW7AIQ0"/>
<dbReference type="PROSITE" id="PS51459">
    <property type="entry name" value="FIDO"/>
    <property type="match status" value="1"/>
</dbReference>
<accession>A0AAW7AIQ0</accession>
<dbReference type="RefSeq" id="WP_285324454.1">
    <property type="nucleotide sequence ID" value="NZ_JARGCK010000019.1"/>
</dbReference>
<name>A0AAW7AIQ0_9STAP</name>
<reference evidence="2" key="2">
    <citation type="submission" date="2023-03" db="EMBL/GenBank/DDBJ databases">
        <authorList>
            <person name="Vazquez L."/>
            <person name="Rodriguez J."/>
            <person name="Mayo B."/>
            <person name="Florez A.B."/>
        </authorList>
    </citation>
    <scope>NUCLEOTIDE SEQUENCE</scope>
    <source>
        <strain evidence="2">5A3I</strain>
    </source>
</reference>
<evidence type="ECO:0000259" key="1">
    <source>
        <dbReference type="PROSITE" id="PS51459"/>
    </source>
</evidence>
<comment type="caution">
    <text evidence="2">The sequence shown here is derived from an EMBL/GenBank/DDBJ whole genome shotgun (WGS) entry which is preliminary data.</text>
</comment>
<evidence type="ECO:0000313" key="3">
    <source>
        <dbReference type="Proteomes" id="UP001174037"/>
    </source>
</evidence>
<dbReference type="Gene3D" id="1.20.120.1870">
    <property type="entry name" value="Fic/DOC protein, Fido domain"/>
    <property type="match status" value="1"/>
</dbReference>
<dbReference type="NCBIfam" id="TIGR01550">
    <property type="entry name" value="DOC_P1"/>
    <property type="match status" value="1"/>
</dbReference>
<organism evidence="2 3">
    <name type="scientific">Staphylococcus equorum</name>
    <dbReference type="NCBI Taxonomy" id="246432"/>
    <lineage>
        <taxon>Bacteria</taxon>
        <taxon>Bacillati</taxon>
        <taxon>Bacillota</taxon>
        <taxon>Bacilli</taxon>
        <taxon>Bacillales</taxon>
        <taxon>Staphylococcaceae</taxon>
        <taxon>Staphylococcus</taxon>
    </lineage>
</organism>
<dbReference type="EMBL" id="JARGCK010000019">
    <property type="protein sequence ID" value="MDK9867016.1"/>
    <property type="molecule type" value="Genomic_DNA"/>
</dbReference>
<dbReference type="Pfam" id="PF02661">
    <property type="entry name" value="Fic"/>
    <property type="match status" value="1"/>
</dbReference>
<proteinExistence type="predicted"/>
<dbReference type="PANTHER" id="PTHR39426:SF1">
    <property type="entry name" value="HOMOLOGY TO DEATH-ON-CURING PROTEIN OF PHAGE P1"/>
    <property type="match status" value="1"/>
</dbReference>
<feature type="domain" description="Fido" evidence="1">
    <location>
        <begin position="6"/>
        <end position="126"/>
    </location>
</feature>
<evidence type="ECO:0000313" key="2">
    <source>
        <dbReference type="EMBL" id="MDK9867016.1"/>
    </source>
</evidence>
<dbReference type="InterPro" id="IPR006440">
    <property type="entry name" value="Doc"/>
</dbReference>
<sequence length="132" mass="15135">MQYKYLTEADIIELNEYQIQTYSPHEPIGVVQSSALNMIVNLPQQSFYGIEAYPNIQTKSAVLFRTIAKKHVFINANKRTALIALDVFLDMNGYRLNIERNEGLEYTVAVVTDDIELDDIGFWIDANISEKE</sequence>
<dbReference type="InterPro" id="IPR003812">
    <property type="entry name" value="Fido"/>
</dbReference>
<reference evidence="2" key="1">
    <citation type="journal article" date="2023" name="Int. J. Mol. Sci.">
        <title>Antibiotic Resistance/Susceptibility Profiles of Staphylococcus equorum Strains from Cheese, and Genome Analysis for Antibiotic Resistance Genes.</title>
        <authorList>
            <person name="Vazquez L."/>
            <person name="Srednik M.E."/>
            <person name="Rodriguez J."/>
            <person name="Florez A.B."/>
            <person name="Mayo B."/>
        </authorList>
    </citation>
    <scope>NUCLEOTIDE SEQUENCE</scope>
    <source>
        <strain evidence="2">5A3I</strain>
    </source>
</reference>